<dbReference type="Proteomes" id="UP001201980">
    <property type="component" value="Unassembled WGS sequence"/>
</dbReference>
<keyword evidence="6" id="KW-0479">Metal-binding</keyword>
<dbReference type="FunFam" id="3.40.50.1000:FF:000018">
    <property type="entry name" value="Calcium-transporting ATPase"/>
    <property type="match status" value="1"/>
</dbReference>
<dbReference type="GO" id="GO:0005388">
    <property type="term" value="F:P-type calcium transporter activity"/>
    <property type="evidence" value="ECO:0007669"/>
    <property type="project" value="UniProtKB-EC"/>
</dbReference>
<keyword evidence="9 18" id="KW-0067">ATP-binding</keyword>
<feature type="transmembrane region" description="Helical" evidence="18">
    <location>
        <begin position="892"/>
        <end position="911"/>
    </location>
</feature>
<feature type="compositionally biased region" description="Low complexity" evidence="19">
    <location>
        <begin position="116"/>
        <end position="134"/>
    </location>
</feature>
<feature type="transmembrane region" description="Helical" evidence="18">
    <location>
        <begin position="1079"/>
        <end position="1099"/>
    </location>
</feature>
<evidence type="ECO:0000259" key="20">
    <source>
        <dbReference type="SMART" id="SM00831"/>
    </source>
</evidence>
<organism evidence="21 22">
    <name type="scientific">Zalerion maritima</name>
    <dbReference type="NCBI Taxonomy" id="339359"/>
    <lineage>
        <taxon>Eukaryota</taxon>
        <taxon>Fungi</taxon>
        <taxon>Dikarya</taxon>
        <taxon>Ascomycota</taxon>
        <taxon>Pezizomycotina</taxon>
        <taxon>Sordariomycetes</taxon>
        <taxon>Lulworthiomycetidae</taxon>
        <taxon>Lulworthiales</taxon>
        <taxon>Lulworthiaceae</taxon>
        <taxon>Zalerion</taxon>
    </lineage>
</organism>
<feature type="region of interest" description="Disordered" evidence="19">
    <location>
        <begin position="517"/>
        <end position="544"/>
    </location>
</feature>
<keyword evidence="11" id="KW-1278">Translocase</keyword>
<evidence type="ECO:0000256" key="9">
    <source>
        <dbReference type="ARBA" id="ARBA00022840"/>
    </source>
</evidence>
<dbReference type="Gene3D" id="3.40.50.1000">
    <property type="entry name" value="HAD superfamily/HAD-like"/>
    <property type="match status" value="1"/>
</dbReference>
<dbReference type="Gene3D" id="2.70.150.10">
    <property type="entry name" value="Calcium-transporting ATPase, cytoplasmic transduction domain A"/>
    <property type="match status" value="1"/>
</dbReference>
<protein>
    <recommendedName>
        <fullName evidence="18">Calcium-transporting ATPase</fullName>
        <ecNumber evidence="18">7.2.2.10</ecNumber>
    </recommendedName>
</protein>
<feature type="region of interest" description="Disordered" evidence="19">
    <location>
        <begin position="1"/>
        <end position="20"/>
    </location>
</feature>
<dbReference type="Gene3D" id="3.40.1110.10">
    <property type="entry name" value="Calcium-transporting ATPase, cytoplasmic domain N"/>
    <property type="match status" value="1"/>
</dbReference>
<dbReference type="InterPro" id="IPR008250">
    <property type="entry name" value="ATPase_P-typ_transduc_dom_A_sf"/>
</dbReference>
<evidence type="ECO:0000256" key="8">
    <source>
        <dbReference type="ARBA" id="ARBA00022837"/>
    </source>
</evidence>
<evidence type="ECO:0000256" key="19">
    <source>
        <dbReference type="SAM" id="MobiDB-lite"/>
    </source>
</evidence>
<dbReference type="InterPro" id="IPR006408">
    <property type="entry name" value="P-type_ATPase_IIB"/>
</dbReference>
<feature type="transmembrane region" description="Helical" evidence="18">
    <location>
        <begin position="226"/>
        <end position="244"/>
    </location>
</feature>
<evidence type="ECO:0000256" key="17">
    <source>
        <dbReference type="ARBA" id="ARBA00059328"/>
    </source>
</evidence>
<dbReference type="FunFam" id="3.40.1110.10:FF:000031">
    <property type="entry name" value="Calcium-transporting ATPase"/>
    <property type="match status" value="1"/>
</dbReference>
<evidence type="ECO:0000256" key="7">
    <source>
        <dbReference type="ARBA" id="ARBA00022741"/>
    </source>
</evidence>
<dbReference type="GO" id="GO:0016887">
    <property type="term" value="F:ATP hydrolysis activity"/>
    <property type="evidence" value="ECO:0007669"/>
    <property type="project" value="InterPro"/>
</dbReference>
<dbReference type="InterPro" id="IPR044492">
    <property type="entry name" value="P_typ_ATPase_HD_dom"/>
</dbReference>
<comment type="catalytic activity">
    <reaction evidence="16 18">
        <text>Ca(2+)(in) + ATP + H2O = Ca(2+)(out) + ADP + phosphate + H(+)</text>
        <dbReference type="Rhea" id="RHEA:18105"/>
        <dbReference type="ChEBI" id="CHEBI:15377"/>
        <dbReference type="ChEBI" id="CHEBI:15378"/>
        <dbReference type="ChEBI" id="CHEBI:29108"/>
        <dbReference type="ChEBI" id="CHEBI:30616"/>
        <dbReference type="ChEBI" id="CHEBI:43474"/>
        <dbReference type="ChEBI" id="CHEBI:456216"/>
        <dbReference type="EC" id="7.2.2.10"/>
    </reaction>
</comment>
<dbReference type="Gene3D" id="1.20.1110.10">
    <property type="entry name" value="Calcium-transporting ATPase, transmembrane domain"/>
    <property type="match status" value="1"/>
</dbReference>
<evidence type="ECO:0000256" key="15">
    <source>
        <dbReference type="ARBA" id="ARBA00038148"/>
    </source>
</evidence>
<keyword evidence="5 18" id="KW-0812">Transmembrane</keyword>
<name>A0AAD5RGD1_9PEZI</name>
<gene>
    <name evidence="21" type="ORF">MKZ38_009660</name>
</gene>
<dbReference type="FunFam" id="2.70.150.10:FF:000028">
    <property type="entry name" value="Calcium-transporting ATPase"/>
    <property type="match status" value="1"/>
</dbReference>
<dbReference type="InterPro" id="IPR001757">
    <property type="entry name" value="P_typ_ATPase"/>
</dbReference>
<evidence type="ECO:0000256" key="18">
    <source>
        <dbReference type="RuleBase" id="RU361146"/>
    </source>
</evidence>
<evidence type="ECO:0000256" key="13">
    <source>
        <dbReference type="ARBA" id="ARBA00023065"/>
    </source>
</evidence>
<dbReference type="NCBIfam" id="TIGR01517">
    <property type="entry name" value="ATPase-IIB_Ca"/>
    <property type="match status" value="1"/>
</dbReference>
<evidence type="ECO:0000256" key="11">
    <source>
        <dbReference type="ARBA" id="ARBA00022967"/>
    </source>
</evidence>
<dbReference type="InterPro" id="IPR036412">
    <property type="entry name" value="HAD-like_sf"/>
</dbReference>
<dbReference type="Pfam" id="PF00122">
    <property type="entry name" value="E1-E2_ATPase"/>
    <property type="match status" value="1"/>
</dbReference>
<dbReference type="InterPro" id="IPR023214">
    <property type="entry name" value="HAD_sf"/>
</dbReference>
<feature type="transmembrane region" description="Helical" evidence="18">
    <location>
        <begin position="189"/>
        <end position="206"/>
    </location>
</feature>
<keyword evidence="4 18" id="KW-0109">Calcium transport</keyword>
<keyword evidence="14 18" id="KW-0472">Membrane</keyword>
<feature type="transmembrane region" description="Helical" evidence="18">
    <location>
        <begin position="436"/>
        <end position="462"/>
    </location>
</feature>
<dbReference type="SFLD" id="SFLDS00003">
    <property type="entry name" value="Haloacid_Dehalogenase"/>
    <property type="match status" value="1"/>
</dbReference>
<evidence type="ECO:0000256" key="2">
    <source>
        <dbReference type="ARBA" id="ARBA00022448"/>
    </source>
</evidence>
<proteinExistence type="inferred from homology"/>
<dbReference type="InterPro" id="IPR023298">
    <property type="entry name" value="ATPase_P-typ_TM_dom_sf"/>
</dbReference>
<dbReference type="InterPro" id="IPR023299">
    <property type="entry name" value="ATPase_P-typ_cyto_dom_N"/>
</dbReference>
<sequence length="1206" mass="130351">MTTSTENAPPPVSSRSTKDIKEDEFYLDAVGALAPDPGREDSYRVDNNVFAFSPGQLGKLFNPKSHNALYAMGGIDGIERGLQTDRHSGLSADETTIKEPISFDKVAHPDAANDWSSSAAAQPPSSAGSGSPNDSGGGGSAQDLAKQHKVQPRDGHFEDRLRVFSDNRLPSKPPKTIFQLLWANYNDKVLILLTAAAVVSLALGLYQTFGVEHEPGEPKVEWVEGVAIVVAIVIVVLVGTINDFKMERQFRKLNQKNDERNIKVNRNGKTQEISIYDIVVGDVVHMSPGDMIPVDGIFIEGHGVKCDESSATGESDLLKKMPAEQVYKALVEGNKDVHKLDCFVLSGSKVSEGTGTFLTTATGIYSCFGRISLGVRKEQGPTPLQVKLNGLADSIAKYGGGAALLLFIVLFIKFLVGLPNNNNNAADKGQEFLQLFITAVTVVVVAVPEGLPLAVTLALSFATKRMLKDNNLVRVLRAVETGGNATTICSDKTGTLTTNQMTVTAATIGKKTSFNATPALGSNGATENGEKTMSGDSSESADMSPRDFVATLGDGIKKLMIESNAINSTAFEAEEEGKKVFVGSKTETALLSFCQDELQAGPVHESRGNANIIQVVPFDSAAKYMATVVKLGNGKFRAYVKGASEIILSKCGKVIADPTASEITEENMEERDRESMSQAIANYASHSLRVIGASYRDFESWPPAGHADPEYPDQAVFSDVHENMTLLGLFGIKDPLRPGVANAIERCNGAGIVVRMVTGDNILTASAIARECGILRDDDEGIPIEGPKFRKLQGDELRETCRKLRVMARSSPDDKLLLVETLKSMGETVTVTGDGTNDGPALKGADVGFSMGIAGTEVAKEASAIVLLDDNFVSVVRAVEWGRTVNDAVKKFLQFQLTVNITAVALTFISAVSSSDNESVLNAVQLLWVNLIMDTLAALALATDPPSPHVLERPPQRKSAPLITLTMGKMIIGQAIFQLVITLVLNFAGPSMTKILATTADTADAEQEKLNSLIFNTFVWMQIFNEFNNRRLDNKLNIFEGMLQNYFFIGINVIMIGGQILIIFVGGEAFKITPLNGQQWGISVILGLLSIPIGVLIRVMPDSVFRALIPWPVVNLFRKLSPAALFRRLFKKQPKKLDGDEEAAAAKAETDESSVSSEEDHDLRVTRFVRGGRVSTFSEQVYLPRHKRLQNKLKSAGHRTREKLVG</sequence>
<dbReference type="SUPFAM" id="SSF56784">
    <property type="entry name" value="HAD-like"/>
    <property type="match status" value="1"/>
</dbReference>
<comment type="subcellular location">
    <subcellularLocation>
        <location evidence="18">Membrane</location>
        <topology evidence="18">Multi-pass membrane protein</topology>
    </subcellularLocation>
    <subcellularLocation>
        <location evidence="1">Vacuole membrane</location>
        <topology evidence="1">Multi-pass membrane protein</topology>
    </subcellularLocation>
</comment>
<accession>A0AAD5RGD1</accession>
<comment type="caution">
    <text evidence="21">The sequence shown here is derived from an EMBL/GenBank/DDBJ whole genome shotgun (WGS) entry which is preliminary data.</text>
</comment>
<evidence type="ECO:0000256" key="10">
    <source>
        <dbReference type="ARBA" id="ARBA00022842"/>
    </source>
</evidence>
<dbReference type="SFLD" id="SFLDG00002">
    <property type="entry name" value="C1.7:_P-type_atpase_like"/>
    <property type="match status" value="1"/>
</dbReference>
<keyword evidence="22" id="KW-1185">Reference proteome</keyword>
<dbReference type="InterPro" id="IPR018303">
    <property type="entry name" value="ATPase_P-typ_P_site"/>
</dbReference>
<dbReference type="PANTHER" id="PTHR24093:SF369">
    <property type="entry name" value="CALCIUM-TRANSPORTING ATPASE"/>
    <property type="match status" value="1"/>
</dbReference>
<dbReference type="PROSITE" id="PS00154">
    <property type="entry name" value="ATPASE_E1_E2"/>
    <property type="match status" value="1"/>
</dbReference>
<evidence type="ECO:0000256" key="12">
    <source>
        <dbReference type="ARBA" id="ARBA00022989"/>
    </source>
</evidence>
<feature type="region of interest" description="Disordered" evidence="19">
    <location>
        <begin position="1140"/>
        <end position="1159"/>
    </location>
</feature>
<dbReference type="GO" id="GO:0005886">
    <property type="term" value="C:plasma membrane"/>
    <property type="evidence" value="ECO:0007669"/>
    <property type="project" value="TreeGrafter"/>
</dbReference>
<dbReference type="GO" id="GO:0046872">
    <property type="term" value="F:metal ion binding"/>
    <property type="evidence" value="ECO:0007669"/>
    <property type="project" value="UniProtKB-KW"/>
</dbReference>
<dbReference type="SFLD" id="SFLDF00027">
    <property type="entry name" value="p-type_atpase"/>
    <property type="match status" value="1"/>
</dbReference>
<dbReference type="GO" id="GO:0005524">
    <property type="term" value="F:ATP binding"/>
    <property type="evidence" value="ECO:0007669"/>
    <property type="project" value="UniProtKB-KW"/>
</dbReference>
<feature type="domain" description="Cation-transporting P-type ATPase N-terminal" evidence="20">
    <location>
        <begin position="68"/>
        <end position="205"/>
    </location>
</feature>
<feature type="transmembrane region" description="Helical" evidence="18">
    <location>
        <begin position="962"/>
        <end position="989"/>
    </location>
</feature>
<dbReference type="PRINTS" id="PR00119">
    <property type="entry name" value="CATATPASE"/>
</dbReference>
<dbReference type="EMBL" id="JAKWBI020000789">
    <property type="protein sequence ID" value="KAJ2892517.1"/>
    <property type="molecule type" value="Genomic_DNA"/>
</dbReference>
<comment type="caution">
    <text evidence="18">Lacks conserved residue(s) required for the propagation of feature annotation.</text>
</comment>
<evidence type="ECO:0000256" key="1">
    <source>
        <dbReference type="ARBA" id="ARBA00004128"/>
    </source>
</evidence>
<keyword evidence="2 18" id="KW-0813">Transport</keyword>
<dbReference type="Pfam" id="PF00690">
    <property type="entry name" value="Cation_ATPase_N"/>
    <property type="match status" value="1"/>
</dbReference>
<dbReference type="SUPFAM" id="SSF81653">
    <property type="entry name" value="Calcium ATPase, transduction domain A"/>
    <property type="match status" value="1"/>
</dbReference>
<dbReference type="AlphaFoldDB" id="A0AAD5RGD1"/>
<dbReference type="FunFam" id="1.20.1110.10:FF:000039">
    <property type="entry name" value="Calcium-transporting ATPase"/>
    <property type="match status" value="1"/>
</dbReference>
<dbReference type="SMART" id="SM00831">
    <property type="entry name" value="Cation_ATPase_N"/>
    <property type="match status" value="1"/>
</dbReference>
<dbReference type="NCBIfam" id="TIGR01494">
    <property type="entry name" value="ATPase_P-type"/>
    <property type="match status" value="2"/>
</dbReference>
<keyword evidence="13 18" id="KW-0406">Ion transport</keyword>
<dbReference type="InterPro" id="IPR006068">
    <property type="entry name" value="ATPase_P-typ_cation-transptr_C"/>
</dbReference>
<evidence type="ECO:0000256" key="4">
    <source>
        <dbReference type="ARBA" id="ARBA00022568"/>
    </source>
</evidence>
<evidence type="ECO:0000256" key="6">
    <source>
        <dbReference type="ARBA" id="ARBA00022723"/>
    </source>
</evidence>
<dbReference type="SUPFAM" id="SSF81665">
    <property type="entry name" value="Calcium ATPase, transmembrane domain M"/>
    <property type="match status" value="1"/>
</dbReference>
<evidence type="ECO:0000256" key="5">
    <source>
        <dbReference type="ARBA" id="ARBA00022692"/>
    </source>
</evidence>
<dbReference type="Pfam" id="PF00689">
    <property type="entry name" value="Cation_ATPase_C"/>
    <property type="match status" value="1"/>
</dbReference>
<comment type="function">
    <text evidence="18">Catalyzes the hydrolysis of ATP coupled with the transport of calcium.</text>
</comment>
<feature type="transmembrane region" description="Helical" evidence="18">
    <location>
        <begin position="1046"/>
        <end position="1067"/>
    </location>
</feature>
<keyword evidence="12 18" id="KW-1133">Transmembrane helix</keyword>
<feature type="transmembrane region" description="Helical" evidence="18">
    <location>
        <begin position="395"/>
        <end position="416"/>
    </location>
</feature>
<dbReference type="EC" id="7.2.2.10" evidence="18"/>
<evidence type="ECO:0000256" key="14">
    <source>
        <dbReference type="ARBA" id="ARBA00023136"/>
    </source>
</evidence>
<dbReference type="InterPro" id="IPR059000">
    <property type="entry name" value="ATPase_P-type_domA"/>
</dbReference>
<keyword evidence="10" id="KW-0460">Magnesium</keyword>
<keyword evidence="3" id="KW-0926">Vacuole</keyword>
<keyword evidence="8 18" id="KW-0106">Calcium</keyword>
<keyword evidence="7 18" id="KW-0547">Nucleotide-binding</keyword>
<dbReference type="CDD" id="cd02081">
    <property type="entry name" value="P-type_ATPase_Ca_PMCA-like"/>
    <property type="match status" value="1"/>
</dbReference>
<dbReference type="InterPro" id="IPR004014">
    <property type="entry name" value="ATPase_P-typ_cation-transptr_N"/>
</dbReference>
<reference evidence="21" key="1">
    <citation type="submission" date="2022-07" db="EMBL/GenBank/DDBJ databases">
        <title>Draft genome sequence of Zalerion maritima ATCC 34329, a (micro)plastics degrading marine fungus.</title>
        <authorList>
            <person name="Paco A."/>
            <person name="Goncalves M.F.M."/>
            <person name="Rocha-Santos T.A.P."/>
            <person name="Alves A."/>
        </authorList>
    </citation>
    <scope>NUCLEOTIDE SEQUENCE</scope>
    <source>
        <strain evidence="21">ATCC 34329</strain>
    </source>
</reference>
<dbReference type="GO" id="GO:0006874">
    <property type="term" value="P:intracellular calcium ion homeostasis"/>
    <property type="evidence" value="ECO:0007669"/>
    <property type="project" value="UniProtKB-ARBA"/>
</dbReference>
<evidence type="ECO:0000313" key="22">
    <source>
        <dbReference type="Proteomes" id="UP001201980"/>
    </source>
</evidence>
<evidence type="ECO:0000256" key="16">
    <source>
        <dbReference type="ARBA" id="ARBA00048694"/>
    </source>
</evidence>
<dbReference type="Pfam" id="PF13246">
    <property type="entry name" value="Cation_ATPase"/>
    <property type="match status" value="1"/>
</dbReference>
<evidence type="ECO:0000256" key="3">
    <source>
        <dbReference type="ARBA" id="ARBA00022554"/>
    </source>
</evidence>
<evidence type="ECO:0000313" key="21">
    <source>
        <dbReference type="EMBL" id="KAJ2892517.1"/>
    </source>
</evidence>
<feature type="region of interest" description="Disordered" evidence="19">
    <location>
        <begin position="112"/>
        <end position="157"/>
    </location>
</feature>
<dbReference type="GO" id="GO:0005774">
    <property type="term" value="C:vacuolar membrane"/>
    <property type="evidence" value="ECO:0007669"/>
    <property type="project" value="UniProtKB-SubCell"/>
</dbReference>
<comment type="similarity">
    <text evidence="15 18">Belongs to the cation transport ATPase (P-type) (TC 3.A.3) family.</text>
</comment>
<dbReference type="SUPFAM" id="SSF81660">
    <property type="entry name" value="Metal cation-transporting ATPase, ATP-binding domain N"/>
    <property type="match status" value="1"/>
</dbReference>
<comment type="function">
    <text evidence="17">This magnesium-dependent enzyme catalyzes the hydrolysis of ATP coupled with the transport of calcium. Transports the calcium to the vacuole and participates in the control of the cytosolic free calcium.</text>
</comment>
<dbReference type="PANTHER" id="PTHR24093">
    <property type="entry name" value="CATION TRANSPORTING ATPASE"/>
    <property type="match status" value="1"/>
</dbReference>